<evidence type="ECO:0000313" key="3">
    <source>
        <dbReference type="EMBL" id="EGG06185.1"/>
    </source>
</evidence>
<reference evidence="4" key="1">
    <citation type="journal article" date="2011" name="Proc. Natl. Acad. Sci. U.S.A.">
        <title>Obligate biotrophy features unraveled by the genomic analysis of rust fungi.</title>
        <authorList>
            <person name="Duplessis S."/>
            <person name="Cuomo C.A."/>
            <person name="Lin Y.-C."/>
            <person name="Aerts A."/>
            <person name="Tisserant E."/>
            <person name="Veneault-Fourrey C."/>
            <person name="Joly D.L."/>
            <person name="Hacquard S."/>
            <person name="Amselem J."/>
            <person name="Cantarel B.L."/>
            <person name="Chiu R."/>
            <person name="Coutinho P.M."/>
            <person name="Feau N."/>
            <person name="Field M."/>
            <person name="Frey P."/>
            <person name="Gelhaye E."/>
            <person name="Goldberg J."/>
            <person name="Grabherr M.G."/>
            <person name="Kodira C.D."/>
            <person name="Kohler A."/>
            <person name="Kuees U."/>
            <person name="Lindquist E.A."/>
            <person name="Lucas S.M."/>
            <person name="Mago R."/>
            <person name="Mauceli E."/>
            <person name="Morin E."/>
            <person name="Murat C."/>
            <person name="Pangilinan J.L."/>
            <person name="Park R."/>
            <person name="Pearson M."/>
            <person name="Quesneville H."/>
            <person name="Rouhier N."/>
            <person name="Sakthikumar S."/>
            <person name="Salamov A.A."/>
            <person name="Schmutz J."/>
            <person name="Selles B."/>
            <person name="Shapiro H."/>
            <person name="Tanguay P."/>
            <person name="Tuskan G.A."/>
            <person name="Henrissat B."/>
            <person name="Van de Peer Y."/>
            <person name="Rouze P."/>
            <person name="Ellis J.G."/>
            <person name="Dodds P.N."/>
            <person name="Schein J.E."/>
            <person name="Zhong S."/>
            <person name="Hamelin R.C."/>
            <person name="Grigoriev I.V."/>
            <person name="Szabo L.J."/>
            <person name="Martin F."/>
        </authorList>
    </citation>
    <scope>NUCLEOTIDE SEQUENCE [LARGE SCALE GENOMIC DNA]</scope>
    <source>
        <strain evidence="4">98AG31 / pathotype 3-4-7</strain>
    </source>
</reference>
<protein>
    <recommendedName>
        <fullName evidence="2">Tet-like 2OG-Fe(II) oxygenase domain-containing protein</fullName>
    </recommendedName>
</protein>
<sequence length="422" mass="48381">MDNSDFSKKKKKRSTSSQLHSKRHSNARHRLRPNPGPTNHLHRSKNRTTQFDALRKELTEKLGLPSDCRLYFMKKYDMDKLPDTPRLKITHHNCVILDAETWKVLQVIRFTPFSEMSDEQMKQMNFTIKTIYNHALARSTVKINHAMKGIKEPGEMYATGYRGASDKGRKFGVTALSAKTSKSLEAISKDEARMDDMAVINDTLAEWMSTLCMRAFQSNRDLALDFSIPSFSDKKWAESPNANVIASSIAVTRDGFNNNPHPDFDATPYAYGLFSRINRATGELHWVKISEYLGDIEGCYFILDQYHIELCLDACDGVVECCWASDELHHTLASTTYDEGWCPIRPKDSPITRFGCSLQISAALVKRIEGLLKMKEGKTDVEWETYQRSVIKCYDQEIENKSSKFHDPNRLQIPKKTTRTRK</sequence>
<dbReference type="KEGG" id="mlr:MELLADRAFT_87338"/>
<evidence type="ECO:0000313" key="4">
    <source>
        <dbReference type="Proteomes" id="UP000001072"/>
    </source>
</evidence>
<name>F4RMW6_MELLP</name>
<keyword evidence="4" id="KW-1185">Reference proteome</keyword>
<dbReference type="InterPro" id="IPR046798">
    <property type="entry name" value="2OG-FeII_Oxy_6"/>
</dbReference>
<dbReference type="RefSeq" id="XP_007410423.1">
    <property type="nucleotide sequence ID" value="XM_007410361.1"/>
</dbReference>
<dbReference type="VEuPathDB" id="FungiDB:MELLADRAFT_87338"/>
<dbReference type="eggNOG" id="ENOG502SX9H">
    <property type="taxonomic scope" value="Eukaryota"/>
</dbReference>
<feature type="compositionally biased region" description="Basic residues" evidence="1">
    <location>
        <begin position="8"/>
        <end position="32"/>
    </location>
</feature>
<dbReference type="GeneID" id="18934479"/>
<dbReference type="InParanoid" id="F4RMW6"/>
<evidence type="ECO:0000256" key="1">
    <source>
        <dbReference type="SAM" id="MobiDB-lite"/>
    </source>
</evidence>
<dbReference type="AlphaFoldDB" id="F4RMW6"/>
<feature type="domain" description="Tet-like 2OG-Fe(II) oxygenase" evidence="2">
    <location>
        <begin position="121"/>
        <end position="334"/>
    </location>
</feature>
<dbReference type="OrthoDB" id="3132747at2759"/>
<dbReference type="HOGENOM" id="CLU_056774_1_0_1"/>
<dbReference type="STRING" id="747676.F4RMW6"/>
<gene>
    <name evidence="3" type="ORF">MELLADRAFT_87338</name>
</gene>
<proteinExistence type="predicted"/>
<accession>F4RMW6</accession>
<organism evidence="4">
    <name type="scientific">Melampsora larici-populina (strain 98AG31 / pathotype 3-4-7)</name>
    <name type="common">Poplar leaf rust fungus</name>
    <dbReference type="NCBI Taxonomy" id="747676"/>
    <lineage>
        <taxon>Eukaryota</taxon>
        <taxon>Fungi</taxon>
        <taxon>Dikarya</taxon>
        <taxon>Basidiomycota</taxon>
        <taxon>Pucciniomycotina</taxon>
        <taxon>Pucciniomycetes</taxon>
        <taxon>Pucciniales</taxon>
        <taxon>Melampsoraceae</taxon>
        <taxon>Melampsora</taxon>
    </lineage>
</organism>
<dbReference type="Proteomes" id="UP000001072">
    <property type="component" value="Unassembled WGS sequence"/>
</dbReference>
<evidence type="ECO:0000259" key="2">
    <source>
        <dbReference type="Pfam" id="PF20515"/>
    </source>
</evidence>
<dbReference type="Pfam" id="PF20515">
    <property type="entry name" value="2OG-FeII_Oxy_6"/>
    <property type="match status" value="1"/>
</dbReference>
<dbReference type="EMBL" id="GL883109">
    <property type="protein sequence ID" value="EGG06185.1"/>
    <property type="molecule type" value="Genomic_DNA"/>
</dbReference>
<feature type="region of interest" description="Disordered" evidence="1">
    <location>
        <begin position="1"/>
        <end position="48"/>
    </location>
</feature>